<dbReference type="Proteomes" id="UP001232750">
    <property type="component" value="Unassembled WGS sequence"/>
</dbReference>
<dbReference type="SUPFAM" id="SSF117782">
    <property type="entry name" value="YbjQ-like"/>
    <property type="match status" value="1"/>
</dbReference>
<dbReference type="InterPro" id="IPR035439">
    <property type="entry name" value="UPF0145_dom_sf"/>
</dbReference>
<sequence>MIITTTPTVEGYRVTGYYGIVFGEVITGINILRDFGAGIRNIVGGRSEGYEQELLQARADALQELEQRAAEMGAHAVIGVDMDYEVLGQGGNMIMVTASGTAVTLAQA</sequence>
<comment type="similarity">
    <text evidence="1 2">Belongs to the UPF0145 family.</text>
</comment>
<dbReference type="EMBL" id="JASJEU010000003">
    <property type="protein sequence ID" value="MDJ1649519.1"/>
    <property type="molecule type" value="Genomic_DNA"/>
</dbReference>
<organism evidence="3 4">
    <name type="scientific">Gordonibacter faecis</name>
    <dbReference type="NCBI Taxonomy" id="3047475"/>
    <lineage>
        <taxon>Bacteria</taxon>
        <taxon>Bacillati</taxon>
        <taxon>Actinomycetota</taxon>
        <taxon>Coriobacteriia</taxon>
        <taxon>Eggerthellales</taxon>
        <taxon>Eggerthellaceae</taxon>
        <taxon>Gordonibacter</taxon>
    </lineage>
</organism>
<comment type="caution">
    <text evidence="3">The sequence shown here is derived from an EMBL/GenBank/DDBJ whole genome shotgun (WGS) entry which is preliminary data.</text>
</comment>
<evidence type="ECO:0000256" key="1">
    <source>
        <dbReference type="ARBA" id="ARBA00010751"/>
    </source>
</evidence>
<dbReference type="PANTHER" id="PTHR34068:SF1">
    <property type="entry name" value="UPF0145 PROTEIN YBJQ"/>
    <property type="match status" value="1"/>
</dbReference>
<evidence type="ECO:0000313" key="4">
    <source>
        <dbReference type="Proteomes" id="UP001232750"/>
    </source>
</evidence>
<gene>
    <name evidence="3" type="ORF">QNJ86_01755</name>
</gene>
<reference evidence="3 4" key="1">
    <citation type="submission" date="2023-05" db="EMBL/GenBank/DDBJ databases">
        <title>Gordonibacter KGMB12511T sp. nov., isolated from faeces of healthy Korean.</title>
        <authorList>
            <person name="Kim H.S."/>
            <person name="Kim J.-S."/>
            <person name="Suh M.K."/>
            <person name="Eom M.K."/>
            <person name="Do H.E."/>
            <person name="Lee J.-S."/>
        </authorList>
    </citation>
    <scope>NUCLEOTIDE SEQUENCE [LARGE SCALE GENOMIC DNA]</scope>
    <source>
        <strain evidence="3 4">KGMB12511</strain>
    </source>
</reference>
<evidence type="ECO:0000256" key="2">
    <source>
        <dbReference type="HAMAP-Rule" id="MF_00338"/>
    </source>
</evidence>
<dbReference type="InterPro" id="IPR002765">
    <property type="entry name" value="UPF0145_YbjQ-like"/>
</dbReference>
<proteinExistence type="inferred from homology"/>
<dbReference type="PANTHER" id="PTHR34068">
    <property type="entry name" value="UPF0145 PROTEIN YBJQ"/>
    <property type="match status" value="1"/>
</dbReference>
<dbReference type="RefSeq" id="WP_283830851.1">
    <property type="nucleotide sequence ID" value="NZ_JASJEU010000003.1"/>
</dbReference>
<keyword evidence="4" id="KW-1185">Reference proteome</keyword>
<dbReference type="Gene3D" id="3.30.110.70">
    <property type="entry name" value="Hypothetical protein apc22750. Chain B"/>
    <property type="match status" value="1"/>
</dbReference>
<accession>A0ABT7DJ22</accession>
<dbReference type="Pfam" id="PF01906">
    <property type="entry name" value="YbjQ_1"/>
    <property type="match status" value="1"/>
</dbReference>
<protein>
    <recommendedName>
        <fullName evidence="2">UPF0145 protein QNJ86_01755</fullName>
    </recommendedName>
</protein>
<dbReference type="HAMAP" id="MF_00338">
    <property type="entry name" value="UPF0145"/>
    <property type="match status" value="1"/>
</dbReference>
<name>A0ABT7DJ22_9ACTN</name>
<evidence type="ECO:0000313" key="3">
    <source>
        <dbReference type="EMBL" id="MDJ1649519.1"/>
    </source>
</evidence>